<accession>L7VX07</accession>
<feature type="region of interest" description="Disordered" evidence="1">
    <location>
        <begin position="1"/>
        <end position="26"/>
    </location>
</feature>
<dbReference type="EMBL" id="JX649887">
    <property type="protein sequence ID" value="AGC71901.1"/>
    <property type="molecule type" value="Genomic_DNA"/>
</dbReference>
<evidence type="ECO:0000313" key="2">
    <source>
        <dbReference type="EMBL" id="AGC71901.1"/>
    </source>
</evidence>
<sequence>MKGPLVRATLEGRKTQTRRPVKPQPSDDIVDVEYDDIAELWLGNTKEDNDLGFCSSWTARCPLGRTGDRIWVRETWDWRDWQSMANRKVRIAYAADGAQVDTIAPCDWNPVVYNAARWHPSIHMPRWASRITLPLVSVRVERVQDITDEDAEAEGVEPIEGSYREGFRAMWQDIYATWDANPWVWVAEWKEIEVSRWELVA</sequence>
<evidence type="ECO:0000256" key="1">
    <source>
        <dbReference type="SAM" id="MobiDB-lite"/>
    </source>
</evidence>
<organism evidence="2">
    <name type="scientific">uncultured bacterium A1Q1_fos_25</name>
    <dbReference type="NCBI Taxonomy" id="1256569"/>
    <lineage>
        <taxon>Bacteria</taxon>
        <taxon>environmental samples</taxon>
    </lineage>
</organism>
<reference evidence="2" key="1">
    <citation type="submission" date="2012-09" db="EMBL/GenBank/DDBJ databases">
        <title>Metagenomic Characterization of a Microbial Community in Wastewater Detects High Levels of Antibiotic Resistance.</title>
        <authorList>
            <person name="Abrams M."/>
            <person name="Caldwell A."/>
            <person name="Vandaei E."/>
            <person name="Lee W."/>
            <person name="Perrott J."/>
            <person name="Khan S.Y."/>
            <person name="Ta J."/>
            <person name="Romero D."/>
            <person name="Nguyen V."/>
            <person name="Pourmand N."/>
            <person name="Ouverney C.C."/>
        </authorList>
    </citation>
    <scope>NUCLEOTIDE SEQUENCE</scope>
</reference>
<name>L7VX07_9BACT</name>
<protein>
    <submittedName>
        <fullName evidence="2">Phage-related protein</fullName>
    </submittedName>
</protein>
<proteinExistence type="predicted"/>
<dbReference type="AlphaFoldDB" id="L7VX07"/>